<reference evidence="1 2" key="1">
    <citation type="submission" date="2018-06" db="EMBL/GenBank/DDBJ databases">
        <authorList>
            <consortium name="Pathogen Informatics"/>
            <person name="Doyle S."/>
        </authorList>
    </citation>
    <scope>NUCLEOTIDE SEQUENCE [LARGE SCALE GENOMIC DNA]</scope>
    <source>
        <strain evidence="1 2">NCTC13184</strain>
    </source>
</reference>
<dbReference type="Proteomes" id="UP000255082">
    <property type="component" value="Unassembled WGS sequence"/>
</dbReference>
<name>A0A378X5Z8_9NOCA</name>
<dbReference type="EMBL" id="UGRU01000001">
    <property type="protein sequence ID" value="SUA48552.1"/>
    <property type="molecule type" value="Genomic_DNA"/>
</dbReference>
<evidence type="ECO:0008006" key="3">
    <source>
        <dbReference type="Google" id="ProtNLM"/>
    </source>
</evidence>
<dbReference type="AlphaFoldDB" id="A0A378X5Z8"/>
<protein>
    <recommendedName>
        <fullName evidence="3">DUF4351 domain-containing protein</fullName>
    </recommendedName>
</protein>
<evidence type="ECO:0000313" key="1">
    <source>
        <dbReference type="EMBL" id="SUA48552.1"/>
    </source>
</evidence>
<gene>
    <name evidence="1" type="ORF">NCTC13184_07106</name>
</gene>
<accession>A0A378X5Z8</accession>
<evidence type="ECO:0000313" key="2">
    <source>
        <dbReference type="Proteomes" id="UP000255082"/>
    </source>
</evidence>
<sequence>MTVSDTSEADLLPLVDQLGPPAKEAIVTTAERLRAEGEARGEARGKARGRAEALIELLTVKFDSLPTHIIETVHAGTPEQVRTWTARILTATTLDEIFA</sequence>
<organism evidence="1 2">
    <name type="scientific">Nocardia africana</name>
    <dbReference type="NCBI Taxonomy" id="134964"/>
    <lineage>
        <taxon>Bacteria</taxon>
        <taxon>Bacillati</taxon>
        <taxon>Actinomycetota</taxon>
        <taxon>Actinomycetes</taxon>
        <taxon>Mycobacteriales</taxon>
        <taxon>Nocardiaceae</taxon>
        <taxon>Nocardia</taxon>
    </lineage>
</organism>
<proteinExistence type="predicted"/>